<sequence>MATSLKPFSSFLVFLLVSSLLFITEARPFNAGQTRNITDGGIEISFRGFYMQAIKTGGPSSGGNGHEFTNAQTLEGIKESGPSAGGDGHDFTNGQTFGGIKNAGPSPGGKGHESTNGQTLGGIRDSGPTPGQGH</sequence>
<name>A0AAP0R8H1_LIQFO</name>
<dbReference type="GO" id="GO:0050793">
    <property type="term" value="P:regulation of developmental process"/>
    <property type="evidence" value="ECO:0007669"/>
    <property type="project" value="InterPro"/>
</dbReference>
<feature type="chain" id="PRO_5042825050" evidence="2">
    <location>
        <begin position="27"/>
        <end position="134"/>
    </location>
</feature>
<dbReference type="PANTHER" id="PTHR34663">
    <property type="entry name" value="OS06G0637400 PROTEIN"/>
    <property type="match status" value="1"/>
</dbReference>
<feature type="signal peptide" evidence="2">
    <location>
        <begin position="1"/>
        <end position="26"/>
    </location>
</feature>
<dbReference type="AlphaFoldDB" id="A0AAP0R8H1"/>
<comment type="caution">
    <text evidence="3">The sequence shown here is derived from an EMBL/GenBank/DDBJ whole genome shotgun (WGS) entry which is preliminary data.</text>
</comment>
<organism evidence="3 4">
    <name type="scientific">Liquidambar formosana</name>
    <name type="common">Formosan gum</name>
    <dbReference type="NCBI Taxonomy" id="63359"/>
    <lineage>
        <taxon>Eukaryota</taxon>
        <taxon>Viridiplantae</taxon>
        <taxon>Streptophyta</taxon>
        <taxon>Embryophyta</taxon>
        <taxon>Tracheophyta</taxon>
        <taxon>Spermatophyta</taxon>
        <taxon>Magnoliopsida</taxon>
        <taxon>eudicotyledons</taxon>
        <taxon>Gunneridae</taxon>
        <taxon>Pentapetalae</taxon>
        <taxon>Saxifragales</taxon>
        <taxon>Altingiaceae</taxon>
        <taxon>Liquidambar</taxon>
    </lineage>
</organism>
<keyword evidence="2" id="KW-0732">Signal</keyword>
<proteinExistence type="predicted"/>
<dbReference type="EMBL" id="JBBPBK010000014">
    <property type="protein sequence ID" value="KAK9269926.1"/>
    <property type="molecule type" value="Genomic_DNA"/>
</dbReference>
<dbReference type="GO" id="GO:0045087">
    <property type="term" value="P:innate immune response"/>
    <property type="evidence" value="ECO:0007669"/>
    <property type="project" value="InterPro"/>
</dbReference>
<keyword evidence="4" id="KW-1185">Reference proteome</keyword>
<feature type="region of interest" description="Disordered" evidence="1">
    <location>
        <begin position="77"/>
        <end position="134"/>
    </location>
</feature>
<gene>
    <name evidence="3" type="ORF">L1049_025499</name>
</gene>
<accession>A0AAP0R8H1</accession>
<reference evidence="3 4" key="1">
    <citation type="journal article" date="2024" name="Plant J.">
        <title>Genome sequences and population genomics reveal climatic adaptation and genomic divergence between two closely related sweetgum species.</title>
        <authorList>
            <person name="Xu W.Q."/>
            <person name="Ren C.Q."/>
            <person name="Zhang X.Y."/>
            <person name="Comes H.P."/>
            <person name="Liu X.H."/>
            <person name="Li Y.G."/>
            <person name="Kettle C.J."/>
            <person name="Jalonen R."/>
            <person name="Gaisberger H."/>
            <person name="Ma Y.Z."/>
            <person name="Qiu Y.X."/>
        </authorList>
    </citation>
    <scope>NUCLEOTIDE SEQUENCE [LARGE SCALE GENOMIC DNA]</scope>
    <source>
        <strain evidence="3">Hangzhou</strain>
    </source>
</reference>
<evidence type="ECO:0000256" key="1">
    <source>
        <dbReference type="SAM" id="MobiDB-lite"/>
    </source>
</evidence>
<dbReference type="Proteomes" id="UP001415857">
    <property type="component" value="Unassembled WGS sequence"/>
</dbReference>
<evidence type="ECO:0000256" key="2">
    <source>
        <dbReference type="SAM" id="SignalP"/>
    </source>
</evidence>
<evidence type="ECO:0000313" key="3">
    <source>
        <dbReference type="EMBL" id="KAK9269926.1"/>
    </source>
</evidence>
<dbReference type="PANTHER" id="PTHR34663:SF11">
    <property type="entry name" value="DERMOKINE-LIKE"/>
    <property type="match status" value="1"/>
</dbReference>
<evidence type="ECO:0000313" key="4">
    <source>
        <dbReference type="Proteomes" id="UP001415857"/>
    </source>
</evidence>
<dbReference type="InterPro" id="IPR044700">
    <property type="entry name" value="PIP2/PIPL1"/>
</dbReference>
<protein>
    <submittedName>
        <fullName evidence="3">Uncharacterized protein</fullName>
    </submittedName>
</protein>